<dbReference type="GO" id="GO:1902201">
    <property type="term" value="P:negative regulation of bacterial-type flagellum-dependent cell motility"/>
    <property type="evidence" value="ECO:0007669"/>
    <property type="project" value="TreeGrafter"/>
</dbReference>
<dbReference type="CDD" id="cd01949">
    <property type="entry name" value="GGDEF"/>
    <property type="match status" value="1"/>
</dbReference>
<dbReference type="RefSeq" id="WP_107987805.1">
    <property type="nucleotide sequence ID" value="NZ_QAYG01000001.1"/>
</dbReference>
<protein>
    <recommendedName>
        <fullName evidence="1">diguanylate cyclase</fullName>
        <ecNumber evidence="1">2.7.7.65</ecNumber>
    </recommendedName>
</protein>
<organism evidence="4 5">
    <name type="scientific">Breoghania corrubedonensis</name>
    <dbReference type="NCBI Taxonomy" id="665038"/>
    <lineage>
        <taxon>Bacteria</taxon>
        <taxon>Pseudomonadati</taxon>
        <taxon>Pseudomonadota</taxon>
        <taxon>Alphaproteobacteria</taxon>
        <taxon>Hyphomicrobiales</taxon>
        <taxon>Stappiaceae</taxon>
        <taxon>Breoghania</taxon>
    </lineage>
</organism>
<feature type="transmembrane region" description="Helical" evidence="2">
    <location>
        <begin position="119"/>
        <end position="140"/>
    </location>
</feature>
<feature type="transmembrane region" description="Helical" evidence="2">
    <location>
        <begin position="36"/>
        <end position="57"/>
    </location>
</feature>
<keyword evidence="2" id="KW-0472">Membrane</keyword>
<name>A0A2T5VEM0_9HYPH</name>
<dbReference type="EC" id="2.7.7.65" evidence="1"/>
<dbReference type="FunFam" id="3.30.70.270:FF:000001">
    <property type="entry name" value="Diguanylate cyclase domain protein"/>
    <property type="match status" value="1"/>
</dbReference>
<evidence type="ECO:0000259" key="3">
    <source>
        <dbReference type="PROSITE" id="PS50887"/>
    </source>
</evidence>
<feature type="domain" description="GGDEF" evidence="3">
    <location>
        <begin position="246"/>
        <end position="380"/>
    </location>
</feature>
<dbReference type="SUPFAM" id="SSF55073">
    <property type="entry name" value="Nucleotide cyclase"/>
    <property type="match status" value="1"/>
</dbReference>
<dbReference type="GO" id="GO:0052621">
    <property type="term" value="F:diguanylate cyclase activity"/>
    <property type="evidence" value="ECO:0007669"/>
    <property type="project" value="UniProtKB-EC"/>
</dbReference>
<feature type="transmembrane region" description="Helical" evidence="2">
    <location>
        <begin position="6"/>
        <end position="29"/>
    </location>
</feature>
<dbReference type="GO" id="GO:0043709">
    <property type="term" value="P:cell adhesion involved in single-species biofilm formation"/>
    <property type="evidence" value="ECO:0007669"/>
    <property type="project" value="TreeGrafter"/>
</dbReference>
<dbReference type="SMART" id="SM00267">
    <property type="entry name" value="GGDEF"/>
    <property type="match status" value="1"/>
</dbReference>
<keyword evidence="5" id="KW-1185">Reference proteome</keyword>
<dbReference type="GO" id="GO:0005886">
    <property type="term" value="C:plasma membrane"/>
    <property type="evidence" value="ECO:0007669"/>
    <property type="project" value="TreeGrafter"/>
</dbReference>
<dbReference type="AlphaFoldDB" id="A0A2T5VEM0"/>
<dbReference type="Gene3D" id="3.30.70.270">
    <property type="match status" value="1"/>
</dbReference>
<keyword evidence="2" id="KW-1133">Transmembrane helix</keyword>
<dbReference type="PANTHER" id="PTHR45138">
    <property type="entry name" value="REGULATORY COMPONENTS OF SENSORY TRANSDUCTION SYSTEM"/>
    <property type="match status" value="1"/>
</dbReference>
<dbReference type="InterPro" id="IPR000160">
    <property type="entry name" value="GGDEF_dom"/>
</dbReference>
<evidence type="ECO:0000313" key="4">
    <source>
        <dbReference type="EMBL" id="PTW62205.1"/>
    </source>
</evidence>
<dbReference type="InterPro" id="IPR043128">
    <property type="entry name" value="Rev_trsase/Diguanyl_cyclase"/>
</dbReference>
<feature type="transmembrane region" description="Helical" evidence="2">
    <location>
        <begin position="63"/>
        <end position="81"/>
    </location>
</feature>
<feature type="transmembrane region" description="Helical" evidence="2">
    <location>
        <begin position="93"/>
        <end position="113"/>
    </location>
</feature>
<comment type="caution">
    <text evidence="4">The sequence shown here is derived from an EMBL/GenBank/DDBJ whole genome shotgun (WGS) entry which is preliminary data.</text>
</comment>
<accession>A0A2T5VEM0</accession>
<feature type="transmembrane region" description="Helical" evidence="2">
    <location>
        <begin position="152"/>
        <end position="171"/>
    </location>
</feature>
<evidence type="ECO:0000256" key="1">
    <source>
        <dbReference type="ARBA" id="ARBA00012528"/>
    </source>
</evidence>
<proteinExistence type="predicted"/>
<evidence type="ECO:0000313" key="5">
    <source>
        <dbReference type="Proteomes" id="UP000244081"/>
    </source>
</evidence>
<dbReference type="PANTHER" id="PTHR45138:SF24">
    <property type="entry name" value="DIGUANYLATE CYCLASE DGCC-RELATED"/>
    <property type="match status" value="1"/>
</dbReference>
<dbReference type="OrthoDB" id="9812260at2"/>
<dbReference type="InterPro" id="IPR050469">
    <property type="entry name" value="Diguanylate_Cyclase"/>
</dbReference>
<dbReference type="EMBL" id="QAYG01000001">
    <property type="protein sequence ID" value="PTW62205.1"/>
    <property type="molecule type" value="Genomic_DNA"/>
</dbReference>
<dbReference type="Pfam" id="PF00990">
    <property type="entry name" value="GGDEF"/>
    <property type="match status" value="1"/>
</dbReference>
<dbReference type="InterPro" id="IPR029787">
    <property type="entry name" value="Nucleotide_cyclase"/>
</dbReference>
<feature type="transmembrane region" description="Helical" evidence="2">
    <location>
        <begin position="191"/>
        <end position="208"/>
    </location>
</feature>
<reference evidence="4 5" key="1">
    <citation type="submission" date="2018-04" db="EMBL/GenBank/DDBJ databases">
        <title>Genomic Encyclopedia of Archaeal and Bacterial Type Strains, Phase II (KMG-II): from individual species to whole genera.</title>
        <authorList>
            <person name="Goeker M."/>
        </authorList>
    </citation>
    <scope>NUCLEOTIDE SEQUENCE [LARGE SCALE GENOMIC DNA]</scope>
    <source>
        <strain evidence="4 5">DSM 23382</strain>
    </source>
</reference>
<gene>
    <name evidence="4" type="ORF">C8N35_101242</name>
</gene>
<dbReference type="Proteomes" id="UP000244081">
    <property type="component" value="Unassembled WGS sequence"/>
</dbReference>
<dbReference type="PROSITE" id="PS50887">
    <property type="entry name" value="GGDEF"/>
    <property type="match status" value="1"/>
</dbReference>
<sequence>MTLQYSSLLLAVSVSCVAASLTLAVSWAANRRDTFLLTWSCAAMVLVVGSAAFGYYAAYPTQIPAAVGTSFILIGFVICWGASRQFRCNRLPLCEVGILAALAIMLQLAFHWAGLVGTMLIAMNVASTGLLVATATEYWLARTENLASLKWLAGLYLLEAFSFACCAVMLVIESPFELDHAPQNWAETFNALVSIIGVTGIGGLSLAINQERVARDHKVEARTDALTGLLNRRAFDDLVIARSPQGNMAIIIFDLDRFKVLNDDYGHAFGDAVLRRFASVCSASLRKQDVAARIGGEEFAVVLTDCTPERALVVANRIRLRFARQKIFCAAQLIRCTVSAGVCGCPPGEEIAIGAMFDAADTALYAAKKAGRNRVCRFDDEMAA</sequence>
<dbReference type="NCBIfam" id="TIGR00254">
    <property type="entry name" value="GGDEF"/>
    <property type="match status" value="1"/>
</dbReference>
<evidence type="ECO:0000256" key="2">
    <source>
        <dbReference type="SAM" id="Phobius"/>
    </source>
</evidence>
<keyword evidence="2" id="KW-0812">Transmembrane</keyword>